<reference evidence="3 4" key="1">
    <citation type="submission" date="2014-04" db="EMBL/GenBank/DDBJ databases">
        <authorList>
            <consortium name="DOE Joint Genome Institute"/>
            <person name="Kuo A."/>
            <person name="Girlanda M."/>
            <person name="Perotto S."/>
            <person name="Kohler A."/>
            <person name="Nagy L.G."/>
            <person name="Floudas D."/>
            <person name="Copeland A."/>
            <person name="Barry K.W."/>
            <person name="Cichocki N."/>
            <person name="Veneault-Fourrey C."/>
            <person name="LaButti K."/>
            <person name="Lindquist E.A."/>
            <person name="Lipzen A."/>
            <person name="Lundell T."/>
            <person name="Morin E."/>
            <person name="Murat C."/>
            <person name="Sun H."/>
            <person name="Tunlid A."/>
            <person name="Henrissat B."/>
            <person name="Grigoriev I.V."/>
            <person name="Hibbett D.S."/>
            <person name="Martin F."/>
            <person name="Nordberg H.P."/>
            <person name="Cantor M.N."/>
            <person name="Hua S.X."/>
        </authorList>
    </citation>
    <scope>NUCLEOTIDE SEQUENCE [LARGE SCALE GENOMIC DNA]</scope>
    <source>
        <strain evidence="3 4">MUT 4182</strain>
    </source>
</reference>
<organism evidence="3 4">
    <name type="scientific">Tulasnella calospora MUT 4182</name>
    <dbReference type="NCBI Taxonomy" id="1051891"/>
    <lineage>
        <taxon>Eukaryota</taxon>
        <taxon>Fungi</taxon>
        <taxon>Dikarya</taxon>
        <taxon>Basidiomycota</taxon>
        <taxon>Agaricomycotina</taxon>
        <taxon>Agaricomycetes</taxon>
        <taxon>Cantharellales</taxon>
        <taxon>Tulasnellaceae</taxon>
        <taxon>Tulasnella</taxon>
    </lineage>
</organism>
<accession>A0A0C3QJ15</accession>
<keyword evidence="4" id="KW-1185">Reference proteome</keyword>
<evidence type="ECO:0000259" key="2">
    <source>
        <dbReference type="Pfam" id="PF03235"/>
    </source>
</evidence>
<feature type="region of interest" description="Disordered" evidence="1">
    <location>
        <begin position="1"/>
        <end position="38"/>
    </location>
</feature>
<reference evidence="4" key="2">
    <citation type="submission" date="2015-01" db="EMBL/GenBank/DDBJ databases">
        <title>Evolutionary Origins and Diversification of the Mycorrhizal Mutualists.</title>
        <authorList>
            <consortium name="DOE Joint Genome Institute"/>
            <consortium name="Mycorrhizal Genomics Consortium"/>
            <person name="Kohler A."/>
            <person name="Kuo A."/>
            <person name="Nagy L.G."/>
            <person name="Floudas D."/>
            <person name="Copeland A."/>
            <person name="Barry K.W."/>
            <person name="Cichocki N."/>
            <person name="Veneault-Fourrey C."/>
            <person name="LaButti K."/>
            <person name="Lindquist E.A."/>
            <person name="Lipzen A."/>
            <person name="Lundell T."/>
            <person name="Morin E."/>
            <person name="Murat C."/>
            <person name="Riley R."/>
            <person name="Ohm R."/>
            <person name="Sun H."/>
            <person name="Tunlid A."/>
            <person name="Henrissat B."/>
            <person name="Grigoriev I.V."/>
            <person name="Hibbett D.S."/>
            <person name="Martin F."/>
        </authorList>
    </citation>
    <scope>NUCLEOTIDE SEQUENCE [LARGE SCALE GENOMIC DNA]</scope>
    <source>
        <strain evidence="4">MUT 4182</strain>
    </source>
</reference>
<dbReference type="PANTHER" id="PTHR39639">
    <property type="entry name" value="CHROMOSOME 16, WHOLE GENOME SHOTGUN SEQUENCE"/>
    <property type="match status" value="1"/>
</dbReference>
<evidence type="ECO:0000256" key="1">
    <source>
        <dbReference type="SAM" id="MobiDB-lite"/>
    </source>
</evidence>
<dbReference type="Pfam" id="PF03235">
    <property type="entry name" value="GmrSD_N"/>
    <property type="match status" value="1"/>
</dbReference>
<dbReference type="HOGENOM" id="CLU_013023_0_2_1"/>
<evidence type="ECO:0000313" key="4">
    <source>
        <dbReference type="Proteomes" id="UP000054248"/>
    </source>
</evidence>
<protein>
    <recommendedName>
        <fullName evidence="2">GmrSD restriction endonucleases N-terminal domain-containing protein</fullName>
    </recommendedName>
</protein>
<evidence type="ECO:0000313" key="3">
    <source>
        <dbReference type="EMBL" id="KIO32185.1"/>
    </source>
</evidence>
<dbReference type="InterPro" id="IPR004919">
    <property type="entry name" value="GmrSD_N"/>
</dbReference>
<dbReference type="STRING" id="1051891.A0A0C3QJ15"/>
<dbReference type="Proteomes" id="UP000054248">
    <property type="component" value="Unassembled WGS sequence"/>
</dbReference>
<name>A0A0C3QJ15_9AGAM</name>
<feature type="compositionally biased region" description="Acidic residues" evidence="1">
    <location>
        <begin position="1"/>
        <end position="12"/>
    </location>
</feature>
<dbReference type="OrthoDB" id="5419821at2759"/>
<sequence length="360" mass="41681">MEYDSDLTDLSEEYAPGPSNSKKTAAARPGYRPRNVLRPPKTSTYSALSLYEWIQNGGIELEPEYQRDVVWPDSKQTKLIDSVLRNFYIPPIIFRVTEDQDGYERRICIDGKQRLTSLQRFMDGMIPDDKKKHWFKAGTGKRNVLPDWLISGFKQKQLVCVEYFDLDEMWEREIFQQLGMPLQPAERMAAHVGPWAMFATTIKQQYLAPDSDMWKYWSVDISRARDFQYAAQIIMGLYTLPDRCNFATQSLDKWLQRTDPPSESFKKQVRGIFDKLVQVGPHNTKKAVAPVEFVMTAMLISMYPNANTEKLGDLITQFRTKLKKDHVDLRANNRVIKSAYETIEAQLSVLVHVAGSYQLR</sequence>
<dbReference type="AlphaFoldDB" id="A0A0C3QJ15"/>
<proteinExistence type="predicted"/>
<dbReference type="EMBL" id="KN822956">
    <property type="protein sequence ID" value="KIO32185.1"/>
    <property type="molecule type" value="Genomic_DNA"/>
</dbReference>
<dbReference type="PANTHER" id="PTHR39639:SF1">
    <property type="entry name" value="DUF262 DOMAIN-CONTAINING PROTEIN"/>
    <property type="match status" value="1"/>
</dbReference>
<feature type="domain" description="GmrSD restriction endonucleases N-terminal" evidence="2">
    <location>
        <begin position="52"/>
        <end position="131"/>
    </location>
</feature>
<gene>
    <name evidence="3" type="ORF">M407DRAFT_215001</name>
</gene>